<dbReference type="EMBL" id="JARKIE010000006">
    <property type="protein sequence ID" value="KAJ7706858.1"/>
    <property type="molecule type" value="Genomic_DNA"/>
</dbReference>
<dbReference type="Proteomes" id="UP001221757">
    <property type="component" value="Unassembled WGS sequence"/>
</dbReference>
<reference evidence="1" key="1">
    <citation type="submission" date="2023-03" db="EMBL/GenBank/DDBJ databases">
        <title>Massive genome expansion in bonnet fungi (Mycena s.s.) driven by repeated elements and novel gene families across ecological guilds.</title>
        <authorList>
            <consortium name="Lawrence Berkeley National Laboratory"/>
            <person name="Harder C.B."/>
            <person name="Miyauchi S."/>
            <person name="Viragh M."/>
            <person name="Kuo A."/>
            <person name="Thoen E."/>
            <person name="Andreopoulos B."/>
            <person name="Lu D."/>
            <person name="Skrede I."/>
            <person name="Drula E."/>
            <person name="Henrissat B."/>
            <person name="Morin E."/>
            <person name="Kohler A."/>
            <person name="Barry K."/>
            <person name="LaButti K."/>
            <person name="Morin E."/>
            <person name="Salamov A."/>
            <person name="Lipzen A."/>
            <person name="Mereny Z."/>
            <person name="Hegedus B."/>
            <person name="Baldrian P."/>
            <person name="Stursova M."/>
            <person name="Weitz H."/>
            <person name="Taylor A."/>
            <person name="Grigoriev I.V."/>
            <person name="Nagy L.G."/>
            <person name="Martin F."/>
            <person name="Kauserud H."/>
        </authorList>
    </citation>
    <scope>NUCLEOTIDE SEQUENCE</scope>
    <source>
        <strain evidence="1">CBHHK067</strain>
    </source>
</reference>
<accession>A0AAD7M9F8</accession>
<comment type="caution">
    <text evidence="1">The sequence shown here is derived from an EMBL/GenBank/DDBJ whole genome shotgun (WGS) entry which is preliminary data.</text>
</comment>
<evidence type="ECO:0000313" key="2">
    <source>
        <dbReference type="Proteomes" id="UP001221757"/>
    </source>
</evidence>
<dbReference type="InterPro" id="IPR053216">
    <property type="entry name" value="Appressorial_penetr-assoc"/>
</dbReference>
<proteinExistence type="predicted"/>
<protein>
    <submittedName>
        <fullName evidence="1">Uncharacterized protein</fullName>
    </submittedName>
</protein>
<feature type="non-terminal residue" evidence="1">
    <location>
        <position position="1"/>
    </location>
</feature>
<dbReference type="AlphaFoldDB" id="A0AAD7M9F8"/>
<name>A0AAD7M9F8_MYCRO</name>
<gene>
    <name evidence="1" type="ORF">B0H17DRAFT_918592</name>
</gene>
<dbReference type="PANTHER" id="PTHR34587">
    <property type="entry name" value="VWFA DOMAIN-CONTAINING PROTEIN"/>
    <property type="match status" value="1"/>
</dbReference>
<keyword evidence="2" id="KW-1185">Reference proteome</keyword>
<organism evidence="1 2">
    <name type="scientific">Mycena rosella</name>
    <name type="common">Pink bonnet</name>
    <name type="synonym">Agaricus rosellus</name>
    <dbReference type="NCBI Taxonomy" id="1033263"/>
    <lineage>
        <taxon>Eukaryota</taxon>
        <taxon>Fungi</taxon>
        <taxon>Dikarya</taxon>
        <taxon>Basidiomycota</taxon>
        <taxon>Agaricomycotina</taxon>
        <taxon>Agaricomycetes</taxon>
        <taxon>Agaricomycetidae</taxon>
        <taxon>Agaricales</taxon>
        <taxon>Marasmiineae</taxon>
        <taxon>Mycenaceae</taxon>
        <taxon>Mycena</taxon>
    </lineage>
</organism>
<sequence>AANAQTNVTLDSSLVAVSFEQNGLDTGVTGTPSLTSSNNFINFCETVPTTPISDGTGILGGSCNPTPMGQIPPIANMPLVHILQPANGATLAANVPISLSFVVSNLHAGVSVNTATNYMSAPQQLDPTGDILGNLHVVIEELDALNSTVPMDNQQYVFFRVVEDAPEQGIIQSSVPDGIPEGFYRVTVMTRAANHQPVIVPISEHGSLNDVAYVGGFNLRFESFLFIYSQRSP</sequence>
<evidence type="ECO:0000313" key="1">
    <source>
        <dbReference type="EMBL" id="KAJ7706858.1"/>
    </source>
</evidence>
<dbReference type="PANTHER" id="PTHR34587:SF2">
    <property type="entry name" value="G-PROTEIN COUPLED RECEPTORS FAMILY 1 PROFILE DOMAIN-CONTAINING PROTEIN"/>
    <property type="match status" value="1"/>
</dbReference>